<dbReference type="GO" id="GO:0016301">
    <property type="term" value="F:kinase activity"/>
    <property type="evidence" value="ECO:0007669"/>
    <property type="project" value="UniProtKB-KW"/>
</dbReference>
<keyword evidence="7" id="KW-1185">Reference proteome</keyword>
<dbReference type="OrthoDB" id="3364440at2759"/>
<keyword evidence="2" id="KW-0436">Ligase</keyword>
<evidence type="ECO:0000259" key="5">
    <source>
        <dbReference type="PROSITE" id="PS51987"/>
    </source>
</evidence>
<dbReference type="STRING" id="1344416.A0A139A0B6"/>
<dbReference type="SUPFAM" id="SSF55931">
    <property type="entry name" value="Glutamine synthetase/guanido kinase"/>
    <property type="match status" value="1"/>
</dbReference>
<protein>
    <recommendedName>
        <fullName evidence="1">Glutamine synthetase</fullName>
    </recommendedName>
</protein>
<dbReference type="GO" id="GO:0006542">
    <property type="term" value="P:glutamine biosynthetic process"/>
    <property type="evidence" value="ECO:0007669"/>
    <property type="project" value="InterPro"/>
</dbReference>
<dbReference type="OMA" id="PHGPDFM"/>
<reference evidence="6 7" key="1">
    <citation type="journal article" date="2015" name="Genome Biol. Evol.">
        <title>Phylogenomic analyses indicate that early fungi evolved digesting cell walls of algal ancestors of land plants.</title>
        <authorList>
            <person name="Chang Y."/>
            <person name="Wang S."/>
            <person name="Sekimoto S."/>
            <person name="Aerts A.L."/>
            <person name="Choi C."/>
            <person name="Clum A."/>
            <person name="LaButti K.M."/>
            <person name="Lindquist E.A."/>
            <person name="Yee Ngan C."/>
            <person name="Ohm R.A."/>
            <person name="Salamov A.A."/>
            <person name="Grigoriev I.V."/>
            <person name="Spatafora J.W."/>
            <person name="Berbee M.L."/>
        </authorList>
    </citation>
    <scope>NUCLEOTIDE SEQUENCE [LARGE SCALE GENOMIC DNA]</scope>
    <source>
        <strain evidence="6 7">JEL478</strain>
    </source>
</reference>
<dbReference type="SUPFAM" id="SSF54368">
    <property type="entry name" value="Glutamine synthetase, N-terminal domain"/>
    <property type="match status" value="1"/>
</dbReference>
<evidence type="ECO:0000313" key="6">
    <source>
        <dbReference type="EMBL" id="KXS10164.1"/>
    </source>
</evidence>
<dbReference type="Proteomes" id="UP000070544">
    <property type="component" value="Unassembled WGS sequence"/>
</dbReference>
<evidence type="ECO:0000256" key="1">
    <source>
        <dbReference type="ARBA" id="ARBA00021364"/>
    </source>
</evidence>
<dbReference type="Gene3D" id="3.30.590.10">
    <property type="entry name" value="Glutamine synthetase/guanido kinase, catalytic domain"/>
    <property type="match status" value="1"/>
</dbReference>
<dbReference type="InterPro" id="IPR014746">
    <property type="entry name" value="Gln_synth/guanido_kin_cat_dom"/>
</dbReference>
<dbReference type="Gene3D" id="3.10.20.70">
    <property type="entry name" value="Glutamine synthetase, N-terminal domain"/>
    <property type="match status" value="1"/>
</dbReference>
<dbReference type="EMBL" id="KQ965836">
    <property type="protein sequence ID" value="KXS10164.1"/>
    <property type="molecule type" value="Genomic_DNA"/>
</dbReference>
<proteinExistence type="inferred from homology"/>
<dbReference type="PROSITE" id="PS51987">
    <property type="entry name" value="GS_CATALYTIC"/>
    <property type="match status" value="1"/>
</dbReference>
<dbReference type="PANTHER" id="PTHR43785">
    <property type="entry name" value="GAMMA-GLUTAMYLPUTRESCINE SYNTHETASE"/>
    <property type="match status" value="1"/>
</dbReference>
<gene>
    <name evidence="6" type="ORF">M427DRAFT_159742</name>
</gene>
<sequence length="479" mass="52879">MSSQPPTLTIDELTGLLASTSVKEDQVDLLHKRLVADGIRFVRMAYLDNSGMLRMYVYPIKKFFRDIAKKGRALTPFTAGMTFGYDDVAFDVFFGEPSTSYNNIVEPKWIPDLTTLRYLGYRDHAVVIGDLVEKDTGNPWPLCSRNFLKQMTKELSERHGLKFVTGTESEFYLFQHVDVGSKYIVPLDTAQYGDPKSYYGKVGKLFDDILVNLGHADIGVYDAHSEEGPGQYEIASEPLEVLEACWELALTREIVRGTAEEHGLRGTFAPRPAGSSWGTGAHVHFSLVDEKTGKNILHDPSREHGMSERAEKFLAGITKHLKGMAILGLPTHASYARVNSAHIPGCVTAWGNENRNAALRVCSPATHIEVRFADATSNPFLVTGALLAAGLQGLDENIPLPPPLQGLGSDLSAEDRKARGIDVITKSFEESLENFEKDTYLVGKMGKLGQAIIKVKKLQHELHGDKTAAEVQSLAIERF</sequence>
<dbReference type="SMART" id="SM01230">
    <property type="entry name" value="Gln-synt_C"/>
    <property type="match status" value="1"/>
</dbReference>
<dbReference type="AlphaFoldDB" id="A0A139A0B6"/>
<name>A0A139A0B6_GONPJ</name>
<dbReference type="InterPro" id="IPR036651">
    <property type="entry name" value="Gln_synt_N_sf"/>
</dbReference>
<dbReference type="PANTHER" id="PTHR43785:SF2">
    <property type="entry name" value="TYPE-1 GLUTAMINE SYNTHETASE 1"/>
    <property type="match status" value="1"/>
</dbReference>
<dbReference type="GO" id="GO:0004356">
    <property type="term" value="F:glutamine synthetase activity"/>
    <property type="evidence" value="ECO:0007669"/>
    <property type="project" value="InterPro"/>
</dbReference>
<evidence type="ECO:0000313" key="7">
    <source>
        <dbReference type="Proteomes" id="UP000070544"/>
    </source>
</evidence>
<organism evidence="6 7">
    <name type="scientific">Gonapodya prolifera (strain JEL478)</name>
    <name type="common">Monoblepharis prolifera</name>
    <dbReference type="NCBI Taxonomy" id="1344416"/>
    <lineage>
        <taxon>Eukaryota</taxon>
        <taxon>Fungi</taxon>
        <taxon>Fungi incertae sedis</taxon>
        <taxon>Chytridiomycota</taxon>
        <taxon>Chytridiomycota incertae sedis</taxon>
        <taxon>Monoblepharidomycetes</taxon>
        <taxon>Monoblepharidales</taxon>
        <taxon>Gonapodyaceae</taxon>
        <taxon>Gonapodya</taxon>
    </lineage>
</organism>
<keyword evidence="6" id="KW-0418">Kinase</keyword>
<evidence type="ECO:0000256" key="4">
    <source>
        <dbReference type="RuleBase" id="RU000384"/>
    </source>
</evidence>
<evidence type="ECO:0000256" key="3">
    <source>
        <dbReference type="PROSITE-ProRule" id="PRU01331"/>
    </source>
</evidence>
<evidence type="ECO:0000256" key="2">
    <source>
        <dbReference type="ARBA" id="ARBA00022598"/>
    </source>
</evidence>
<comment type="similarity">
    <text evidence="3 4">Belongs to the glutamine synthetase family.</text>
</comment>
<keyword evidence="6" id="KW-0808">Transferase</keyword>
<dbReference type="InterPro" id="IPR008146">
    <property type="entry name" value="Gln_synth_cat_dom"/>
</dbReference>
<accession>A0A139A0B6</accession>
<feature type="domain" description="GS catalytic" evidence="5">
    <location>
        <begin position="144"/>
        <end position="479"/>
    </location>
</feature>
<dbReference type="Pfam" id="PF00120">
    <property type="entry name" value="Gln-synt_C"/>
    <property type="match status" value="1"/>
</dbReference>